<dbReference type="CDD" id="cd13170">
    <property type="entry name" value="RanBD_NUP50"/>
    <property type="match status" value="1"/>
</dbReference>
<organism evidence="10 11">
    <name type="scientific">Hyaloperonospora arabidopsidis (strain Emoy2)</name>
    <name type="common">Downy mildew agent</name>
    <name type="synonym">Peronospora arabidopsidis</name>
    <dbReference type="NCBI Taxonomy" id="559515"/>
    <lineage>
        <taxon>Eukaryota</taxon>
        <taxon>Sar</taxon>
        <taxon>Stramenopiles</taxon>
        <taxon>Oomycota</taxon>
        <taxon>Peronosporomycetes</taxon>
        <taxon>Peronosporales</taxon>
        <taxon>Peronosporaceae</taxon>
        <taxon>Hyaloperonospora</taxon>
    </lineage>
</organism>
<dbReference type="GO" id="GO:0015031">
    <property type="term" value="P:protein transport"/>
    <property type="evidence" value="ECO:0007669"/>
    <property type="project" value="UniProtKB-KW"/>
</dbReference>
<evidence type="ECO:0000256" key="7">
    <source>
        <dbReference type="ARBA" id="ARBA00023242"/>
    </source>
</evidence>
<dbReference type="AlphaFoldDB" id="M4BXI6"/>
<feature type="domain" description="RanBD1" evidence="9">
    <location>
        <begin position="332"/>
        <end position="418"/>
    </location>
</feature>
<feature type="region of interest" description="Disordered" evidence="8">
    <location>
        <begin position="236"/>
        <end position="261"/>
    </location>
</feature>
<dbReference type="SMART" id="SM00160">
    <property type="entry name" value="RanBD"/>
    <property type="match status" value="1"/>
</dbReference>
<dbReference type="Pfam" id="PF08911">
    <property type="entry name" value="NUP50"/>
    <property type="match status" value="1"/>
</dbReference>
<evidence type="ECO:0000256" key="2">
    <source>
        <dbReference type="ARBA" id="ARBA00022448"/>
    </source>
</evidence>
<evidence type="ECO:0000313" key="11">
    <source>
        <dbReference type="Proteomes" id="UP000011713"/>
    </source>
</evidence>
<evidence type="ECO:0000259" key="9">
    <source>
        <dbReference type="PROSITE" id="PS50196"/>
    </source>
</evidence>
<dbReference type="STRING" id="559515.M4BXI6"/>
<dbReference type="HOGENOM" id="CLU_563218_0_0_1"/>
<evidence type="ECO:0000313" key="10">
    <source>
        <dbReference type="EnsemblProtists" id="HpaP811267"/>
    </source>
</evidence>
<dbReference type="PANTHER" id="PTHR38697">
    <property type="entry name" value="NUCLEAR PORE COMPLEX PROTEIN SIMILAR TO S. CEREVISIAE NUP2 (EUROFUNG)"/>
    <property type="match status" value="1"/>
</dbReference>
<dbReference type="InterPro" id="IPR015007">
    <property type="entry name" value="NUP2/50/61"/>
</dbReference>
<keyword evidence="5" id="KW-0811">Translocation</keyword>
<evidence type="ECO:0000256" key="6">
    <source>
        <dbReference type="ARBA" id="ARBA00023132"/>
    </source>
</evidence>
<dbReference type="Gene3D" id="2.30.29.30">
    <property type="entry name" value="Pleckstrin-homology domain (PH domain)/Phosphotyrosine-binding domain (PTB)"/>
    <property type="match status" value="1"/>
</dbReference>
<reference evidence="10" key="2">
    <citation type="submission" date="2015-06" db="UniProtKB">
        <authorList>
            <consortium name="EnsemblProtists"/>
        </authorList>
    </citation>
    <scope>IDENTIFICATION</scope>
    <source>
        <strain evidence="10">Emoy2</strain>
    </source>
</reference>
<dbReference type="SUPFAM" id="SSF50729">
    <property type="entry name" value="PH domain-like"/>
    <property type="match status" value="1"/>
</dbReference>
<proteinExistence type="predicted"/>
<dbReference type="eggNOG" id="KOG0866">
    <property type="taxonomic scope" value="Eukaryota"/>
</dbReference>
<keyword evidence="7" id="KW-0539">Nucleus</keyword>
<evidence type="ECO:0000256" key="4">
    <source>
        <dbReference type="ARBA" id="ARBA00022927"/>
    </source>
</evidence>
<dbReference type="InterPro" id="IPR053074">
    <property type="entry name" value="NPC_Nucleoporin"/>
</dbReference>
<feature type="compositionally biased region" description="Acidic residues" evidence="8">
    <location>
        <begin position="17"/>
        <end position="26"/>
    </location>
</feature>
<dbReference type="EnsemblProtists" id="HpaT811267">
    <property type="protein sequence ID" value="HpaP811267"/>
    <property type="gene ID" value="HpaG811267"/>
</dbReference>
<comment type="subcellular location">
    <subcellularLocation>
        <location evidence="1">Nucleus</location>
        <location evidence="1">Nuclear pore complex</location>
    </subcellularLocation>
</comment>
<dbReference type="GO" id="GO:0005643">
    <property type="term" value="C:nuclear pore"/>
    <property type="evidence" value="ECO:0007669"/>
    <property type="project" value="UniProtKB-SubCell"/>
</dbReference>
<evidence type="ECO:0000256" key="5">
    <source>
        <dbReference type="ARBA" id="ARBA00023010"/>
    </source>
</evidence>
<feature type="region of interest" description="Disordered" evidence="8">
    <location>
        <begin position="172"/>
        <end position="191"/>
    </location>
</feature>
<accession>M4BXI6</accession>
<dbReference type="InParanoid" id="M4BXI6"/>
<keyword evidence="4" id="KW-0653">Protein transport</keyword>
<evidence type="ECO:0000256" key="1">
    <source>
        <dbReference type="ARBA" id="ARBA00004567"/>
    </source>
</evidence>
<keyword evidence="3" id="KW-0509">mRNA transport</keyword>
<dbReference type="PANTHER" id="PTHR38697:SF1">
    <property type="entry name" value="NUCLEAR PORE COMPLEX PROTEIN SIMILAR TO S. CEREVISIAE NUP2 (EUROFUNG)"/>
    <property type="match status" value="1"/>
</dbReference>
<keyword evidence="6" id="KW-0906">Nuclear pore complex</keyword>
<dbReference type="GO" id="GO:0051028">
    <property type="term" value="P:mRNA transport"/>
    <property type="evidence" value="ECO:0007669"/>
    <property type="project" value="UniProtKB-KW"/>
</dbReference>
<dbReference type="PROSITE" id="PS50196">
    <property type="entry name" value="RANBD1"/>
    <property type="match status" value="1"/>
</dbReference>
<dbReference type="Pfam" id="PF00638">
    <property type="entry name" value="Ran_BP1"/>
    <property type="match status" value="1"/>
</dbReference>
<feature type="compositionally biased region" description="Basic and acidic residues" evidence="8">
    <location>
        <begin position="1"/>
        <end position="16"/>
    </location>
</feature>
<evidence type="ECO:0000256" key="8">
    <source>
        <dbReference type="SAM" id="MobiDB-lite"/>
    </source>
</evidence>
<dbReference type="Proteomes" id="UP000011713">
    <property type="component" value="Unassembled WGS sequence"/>
</dbReference>
<dbReference type="InterPro" id="IPR000156">
    <property type="entry name" value="Ran_bind_dom"/>
</dbReference>
<protein>
    <recommendedName>
        <fullName evidence="9">RanBD1 domain-containing protein</fullName>
    </recommendedName>
</protein>
<dbReference type="InterPro" id="IPR011993">
    <property type="entry name" value="PH-like_dom_sf"/>
</dbReference>
<name>M4BXI6_HYAAE</name>
<sequence length="466" mass="48481">MAKRRNENGQMRREEYEAAEDGESADSFDIGFQRASEESIRKRKIVKARVGSRPPAAATARACEAEKDTVKSNAFGGFQGLTTAKSAVANPFAGFSGLSGTSSKPATVKTGGACSSGQAAASSGSHQQAMENLNKAFLRFVNSQLQTHPSVSWVDAVQDYLKYAAEIDTKHATTKPGAVSEAKPPSTAIAQPAVSASSASLSFGESSAAANKKDDSTKALTSTGFAFGGAIKKEDKPAESIPKEVSGSSGGSSSLFSAQSSAGEEKTTPAFSFGALTKPAVPVASSTPATGGFAFGNMTAATSAVSASSDGLTFGLSVPAASTSTSATVEEENEENIGREEATVIIKADSPDDDCTFEADKAKIFEFKKDEKRWADKGVHPLKVLVSKESKSARILARNAIGKVVLNSALYKGMSVQPHTETTGKKTGVYLALQGDSSDLTRFLIKVNVTRIDELVKALEIAVASL</sequence>
<keyword evidence="11" id="KW-1185">Reference proteome</keyword>
<dbReference type="EMBL" id="JH598026">
    <property type="status" value="NOT_ANNOTATED_CDS"/>
    <property type="molecule type" value="Genomic_DNA"/>
</dbReference>
<keyword evidence="2" id="KW-0813">Transport</keyword>
<dbReference type="VEuPathDB" id="FungiDB:HpaG811267"/>
<dbReference type="OMA" id="QKKTTPF"/>
<feature type="region of interest" description="Disordered" evidence="8">
    <location>
        <begin position="1"/>
        <end position="29"/>
    </location>
</feature>
<evidence type="ECO:0000256" key="3">
    <source>
        <dbReference type="ARBA" id="ARBA00022816"/>
    </source>
</evidence>
<reference evidence="11" key="1">
    <citation type="journal article" date="2010" name="Science">
        <title>Signatures of adaptation to obligate biotrophy in the Hyaloperonospora arabidopsidis genome.</title>
        <authorList>
            <person name="Baxter L."/>
            <person name="Tripathy S."/>
            <person name="Ishaque N."/>
            <person name="Boot N."/>
            <person name="Cabral A."/>
            <person name="Kemen E."/>
            <person name="Thines M."/>
            <person name="Ah-Fong A."/>
            <person name="Anderson R."/>
            <person name="Badejoko W."/>
            <person name="Bittner-Eddy P."/>
            <person name="Boore J.L."/>
            <person name="Chibucos M.C."/>
            <person name="Coates M."/>
            <person name="Dehal P."/>
            <person name="Delehaunty K."/>
            <person name="Dong S."/>
            <person name="Downton P."/>
            <person name="Dumas B."/>
            <person name="Fabro G."/>
            <person name="Fronick C."/>
            <person name="Fuerstenberg S.I."/>
            <person name="Fulton L."/>
            <person name="Gaulin E."/>
            <person name="Govers F."/>
            <person name="Hughes L."/>
            <person name="Humphray S."/>
            <person name="Jiang R.H."/>
            <person name="Judelson H."/>
            <person name="Kamoun S."/>
            <person name="Kyung K."/>
            <person name="Meijer H."/>
            <person name="Minx P."/>
            <person name="Morris P."/>
            <person name="Nelson J."/>
            <person name="Phuntumart V."/>
            <person name="Qutob D."/>
            <person name="Rehmany A."/>
            <person name="Rougon-Cardoso A."/>
            <person name="Ryden P."/>
            <person name="Torto-Alalibo T."/>
            <person name="Studholme D."/>
            <person name="Wang Y."/>
            <person name="Win J."/>
            <person name="Wood J."/>
            <person name="Clifton S.W."/>
            <person name="Rogers J."/>
            <person name="Van den Ackerveken G."/>
            <person name="Jones J.D."/>
            <person name="McDowell J.M."/>
            <person name="Beynon J."/>
            <person name="Tyler B.M."/>
        </authorList>
    </citation>
    <scope>NUCLEOTIDE SEQUENCE [LARGE SCALE GENOMIC DNA]</scope>
    <source>
        <strain evidence="11">Emoy2</strain>
    </source>
</reference>
<feature type="compositionally biased region" description="Low complexity" evidence="8">
    <location>
        <begin position="251"/>
        <end position="261"/>
    </location>
</feature>